<dbReference type="InterPro" id="IPR002734">
    <property type="entry name" value="RibDG_C"/>
</dbReference>
<evidence type="ECO:0000259" key="4">
    <source>
        <dbReference type="Pfam" id="PF01872"/>
    </source>
</evidence>
<sequence length="233" mass="26125">MKRPHTICLMATSIDGKILGHTWGKSPAAKKLLSKFEETHEAIGIRAWIVGRTTMEKDFTHFENPIYEQGTDTIDRTDFIGNHNAASFAIALDEHAKLGWKSGTILGDHVITILSEKTDDTYLRHLRSVGVSYIFAGIESIDLEIALQKLYSKFGIEKLMVEGGGKLNGSFLDAGLIDQVFQLLLPVIDGKTDTSTFFEIDNEKREDLSTLLKLESFEKMEDDVLLLKYSVKK</sequence>
<keyword evidence="6" id="KW-1185">Reference proteome</keyword>
<accession>A0A972FNT5</accession>
<dbReference type="EMBL" id="JAAMPU010000107">
    <property type="protein sequence ID" value="NMH29087.1"/>
    <property type="molecule type" value="Genomic_DNA"/>
</dbReference>
<evidence type="ECO:0000256" key="2">
    <source>
        <dbReference type="ARBA" id="ARBA00022857"/>
    </source>
</evidence>
<gene>
    <name evidence="5" type="ORF">G6047_13680</name>
</gene>
<dbReference type="InterPro" id="IPR024072">
    <property type="entry name" value="DHFR-like_dom_sf"/>
</dbReference>
<comment type="caution">
    <text evidence="5">The sequence shown here is derived from an EMBL/GenBank/DDBJ whole genome shotgun (WGS) entry which is preliminary data.</text>
</comment>
<comment type="pathway">
    <text evidence="1">Cofactor biosynthesis; riboflavin biosynthesis.</text>
</comment>
<dbReference type="PANTHER" id="PTHR38011">
    <property type="entry name" value="DIHYDROFOLATE REDUCTASE FAMILY PROTEIN (AFU_ORTHOLOGUE AFUA_8G06820)"/>
    <property type="match status" value="1"/>
</dbReference>
<reference evidence="5" key="1">
    <citation type="submission" date="2020-02" db="EMBL/GenBank/DDBJ databases">
        <title>Flavobacterium sp. genome.</title>
        <authorList>
            <person name="Jung H.S."/>
            <person name="Baek J.H."/>
            <person name="Jeon C.O."/>
        </authorList>
    </citation>
    <scope>NUCLEOTIDE SEQUENCE</scope>
    <source>
        <strain evidence="5">SE-s28</strain>
    </source>
</reference>
<dbReference type="GO" id="GO:0009231">
    <property type="term" value="P:riboflavin biosynthetic process"/>
    <property type="evidence" value="ECO:0007669"/>
    <property type="project" value="InterPro"/>
</dbReference>
<evidence type="ECO:0000256" key="1">
    <source>
        <dbReference type="ARBA" id="ARBA00005104"/>
    </source>
</evidence>
<dbReference type="RefSeq" id="WP_169528177.1">
    <property type="nucleotide sequence ID" value="NZ_JAAMPU010000107.1"/>
</dbReference>
<dbReference type="GO" id="GO:0008703">
    <property type="term" value="F:5-amino-6-(5-phosphoribosylamino)uracil reductase activity"/>
    <property type="evidence" value="ECO:0007669"/>
    <property type="project" value="InterPro"/>
</dbReference>
<evidence type="ECO:0000313" key="6">
    <source>
        <dbReference type="Proteomes" id="UP000712080"/>
    </source>
</evidence>
<feature type="domain" description="Bacterial bifunctional deaminase-reductase C-terminal" evidence="4">
    <location>
        <begin position="4"/>
        <end position="226"/>
    </location>
</feature>
<dbReference type="SUPFAM" id="SSF53597">
    <property type="entry name" value="Dihydrofolate reductase-like"/>
    <property type="match status" value="1"/>
</dbReference>
<dbReference type="PANTHER" id="PTHR38011:SF7">
    <property type="entry name" value="2,5-DIAMINO-6-RIBOSYLAMINO-4(3H)-PYRIMIDINONE 5'-PHOSPHATE REDUCTASE"/>
    <property type="match status" value="1"/>
</dbReference>
<dbReference type="InterPro" id="IPR050765">
    <property type="entry name" value="Riboflavin_Biosynth_HTPR"/>
</dbReference>
<keyword evidence="3" id="KW-0560">Oxidoreductase</keyword>
<protein>
    <submittedName>
        <fullName evidence="5">RibD family protein</fullName>
    </submittedName>
</protein>
<proteinExistence type="predicted"/>
<dbReference type="Pfam" id="PF01872">
    <property type="entry name" value="RibD_C"/>
    <property type="match status" value="1"/>
</dbReference>
<organism evidence="5 6">
    <name type="scientific">Flavobacterium silvaticum</name>
    <dbReference type="NCBI Taxonomy" id="1852020"/>
    <lineage>
        <taxon>Bacteria</taxon>
        <taxon>Pseudomonadati</taxon>
        <taxon>Bacteroidota</taxon>
        <taxon>Flavobacteriia</taxon>
        <taxon>Flavobacteriales</taxon>
        <taxon>Flavobacteriaceae</taxon>
        <taxon>Flavobacterium</taxon>
    </lineage>
</organism>
<keyword evidence="2" id="KW-0521">NADP</keyword>
<dbReference type="Proteomes" id="UP000712080">
    <property type="component" value="Unassembled WGS sequence"/>
</dbReference>
<evidence type="ECO:0000256" key="3">
    <source>
        <dbReference type="ARBA" id="ARBA00023002"/>
    </source>
</evidence>
<dbReference type="Gene3D" id="3.40.430.10">
    <property type="entry name" value="Dihydrofolate Reductase, subunit A"/>
    <property type="match status" value="1"/>
</dbReference>
<dbReference type="AlphaFoldDB" id="A0A972FNT5"/>
<evidence type="ECO:0000313" key="5">
    <source>
        <dbReference type="EMBL" id="NMH29087.1"/>
    </source>
</evidence>
<name>A0A972FNT5_9FLAO</name>